<comment type="caution">
    <text evidence="2">The sequence shown here is derived from an EMBL/GenBank/DDBJ whole genome shotgun (WGS) entry which is preliminary data.</text>
</comment>
<reference evidence="2 3" key="1">
    <citation type="submission" date="2021-08" db="EMBL/GenBank/DDBJ databases">
        <title>Draft Genome Sequence of Phanerochaete sordida strain YK-624.</title>
        <authorList>
            <person name="Mori T."/>
            <person name="Dohra H."/>
            <person name="Suzuki T."/>
            <person name="Kawagishi H."/>
            <person name="Hirai H."/>
        </authorList>
    </citation>
    <scope>NUCLEOTIDE SEQUENCE [LARGE SCALE GENOMIC DNA]</scope>
    <source>
        <strain evidence="2 3">YK-624</strain>
    </source>
</reference>
<feature type="chain" id="PRO_5040299114" evidence="1">
    <location>
        <begin position="19"/>
        <end position="92"/>
    </location>
</feature>
<dbReference type="AlphaFoldDB" id="A0A9P3GNS4"/>
<keyword evidence="1" id="KW-0732">Signal</keyword>
<gene>
    <name evidence="2" type="ORF">PsYK624_151490</name>
</gene>
<name>A0A9P3GNS4_9APHY</name>
<proteinExistence type="predicted"/>
<evidence type="ECO:0000256" key="1">
    <source>
        <dbReference type="SAM" id="SignalP"/>
    </source>
</evidence>
<dbReference type="EMBL" id="BPQB01000096">
    <property type="protein sequence ID" value="GJE98912.1"/>
    <property type="molecule type" value="Genomic_DNA"/>
</dbReference>
<accession>A0A9P3GNS4</accession>
<keyword evidence="3" id="KW-1185">Reference proteome</keyword>
<protein>
    <submittedName>
        <fullName evidence="2">Uncharacterized protein</fullName>
    </submittedName>
</protein>
<feature type="signal peptide" evidence="1">
    <location>
        <begin position="1"/>
        <end position="18"/>
    </location>
</feature>
<evidence type="ECO:0000313" key="2">
    <source>
        <dbReference type="EMBL" id="GJE98912.1"/>
    </source>
</evidence>
<organism evidence="2 3">
    <name type="scientific">Phanerochaete sordida</name>
    <dbReference type="NCBI Taxonomy" id="48140"/>
    <lineage>
        <taxon>Eukaryota</taxon>
        <taxon>Fungi</taxon>
        <taxon>Dikarya</taxon>
        <taxon>Basidiomycota</taxon>
        <taxon>Agaricomycotina</taxon>
        <taxon>Agaricomycetes</taxon>
        <taxon>Polyporales</taxon>
        <taxon>Phanerochaetaceae</taxon>
        <taxon>Phanerochaete</taxon>
    </lineage>
</organism>
<sequence length="92" mass="9525">MLKHALFVLLATTALASGRLAHIYVGRDDGPGAYVGRGEATSGGAHVDGRAAVPDIAQHGDTNGAIPSEEWSTGIITWRDESDCKDSTSGCD</sequence>
<evidence type="ECO:0000313" key="3">
    <source>
        <dbReference type="Proteomes" id="UP000703269"/>
    </source>
</evidence>
<dbReference type="Proteomes" id="UP000703269">
    <property type="component" value="Unassembled WGS sequence"/>
</dbReference>